<dbReference type="Proteomes" id="UP001470230">
    <property type="component" value="Unassembled WGS sequence"/>
</dbReference>
<organism evidence="1 2">
    <name type="scientific">Tritrichomonas musculus</name>
    <dbReference type="NCBI Taxonomy" id="1915356"/>
    <lineage>
        <taxon>Eukaryota</taxon>
        <taxon>Metamonada</taxon>
        <taxon>Parabasalia</taxon>
        <taxon>Tritrichomonadida</taxon>
        <taxon>Tritrichomonadidae</taxon>
        <taxon>Tritrichomonas</taxon>
    </lineage>
</organism>
<dbReference type="PANTHER" id="PTHR36444">
    <property type="entry name" value="TRANSCRIPTIONAL REGULATOR PROTEIN YOBU-RELATED"/>
    <property type="match status" value="1"/>
</dbReference>
<proteinExistence type="predicted"/>
<reference evidence="1 2" key="1">
    <citation type="submission" date="2024-04" db="EMBL/GenBank/DDBJ databases">
        <title>Tritrichomonas musculus Genome.</title>
        <authorList>
            <person name="Alves-Ferreira E."/>
            <person name="Grigg M."/>
            <person name="Lorenzi H."/>
            <person name="Galac M."/>
        </authorList>
    </citation>
    <scope>NUCLEOTIDE SEQUENCE [LARGE SCALE GENOMIC DNA]</scope>
    <source>
        <strain evidence="1 2">EAF2021</strain>
    </source>
</reference>
<dbReference type="InterPro" id="IPR011256">
    <property type="entry name" value="Reg_factor_effector_dom_sf"/>
</dbReference>
<gene>
    <name evidence="1" type="ORF">M9Y10_007295</name>
</gene>
<dbReference type="InterPro" id="IPR053182">
    <property type="entry name" value="YobU-like_regulator"/>
</dbReference>
<sequence length="150" mass="17083">MSYSFKSVTIRTDNSEKGLAEIGMLWHDIISGKIPLDFLKKGSPVKGLSPISCYSEYESDEKGKYDLTIMCVETRFFIELEKKIGQGEYIKIDESGSDISECAKKAWSKVWEMKSKGEIKRAFTQDYESTVPSEYTKDGKAHCYLYIAVK</sequence>
<accession>A0ABR2J1S5</accession>
<dbReference type="EMBL" id="JAPFFF010000013">
    <property type="protein sequence ID" value="KAK8871562.1"/>
    <property type="molecule type" value="Genomic_DNA"/>
</dbReference>
<name>A0ABR2J1S5_9EUKA</name>
<dbReference type="Gene3D" id="3.20.80.10">
    <property type="entry name" value="Regulatory factor, effector binding domain"/>
    <property type="match status" value="1"/>
</dbReference>
<dbReference type="PANTHER" id="PTHR36444:SF2">
    <property type="entry name" value="TRANSCRIPTIONAL REGULATOR PROTEIN YOBU-RELATED"/>
    <property type="match status" value="1"/>
</dbReference>
<protein>
    <recommendedName>
        <fullName evidence="3">AraC family transcriptional regulator</fullName>
    </recommendedName>
</protein>
<evidence type="ECO:0008006" key="3">
    <source>
        <dbReference type="Google" id="ProtNLM"/>
    </source>
</evidence>
<evidence type="ECO:0000313" key="1">
    <source>
        <dbReference type="EMBL" id="KAK8871562.1"/>
    </source>
</evidence>
<keyword evidence="2" id="KW-1185">Reference proteome</keyword>
<comment type="caution">
    <text evidence="1">The sequence shown here is derived from an EMBL/GenBank/DDBJ whole genome shotgun (WGS) entry which is preliminary data.</text>
</comment>
<evidence type="ECO:0000313" key="2">
    <source>
        <dbReference type="Proteomes" id="UP001470230"/>
    </source>
</evidence>